<dbReference type="AlphaFoldDB" id="A0A0C2XGQ5"/>
<feature type="coiled-coil region" evidence="1">
    <location>
        <begin position="201"/>
        <end position="228"/>
    </location>
</feature>
<evidence type="ECO:0000313" key="3">
    <source>
        <dbReference type="EMBL" id="KIM37068.1"/>
    </source>
</evidence>
<gene>
    <name evidence="3" type="ORF">M413DRAFT_31220</name>
</gene>
<keyword evidence="1" id="KW-0175">Coiled coil</keyword>
<organism evidence="3 4">
    <name type="scientific">Hebeloma cylindrosporum</name>
    <dbReference type="NCBI Taxonomy" id="76867"/>
    <lineage>
        <taxon>Eukaryota</taxon>
        <taxon>Fungi</taxon>
        <taxon>Dikarya</taxon>
        <taxon>Basidiomycota</taxon>
        <taxon>Agaricomycotina</taxon>
        <taxon>Agaricomycetes</taxon>
        <taxon>Agaricomycetidae</taxon>
        <taxon>Agaricales</taxon>
        <taxon>Agaricineae</taxon>
        <taxon>Hymenogastraceae</taxon>
        <taxon>Hebeloma</taxon>
    </lineage>
</organism>
<feature type="compositionally biased region" description="Basic and acidic residues" evidence="2">
    <location>
        <begin position="121"/>
        <end position="147"/>
    </location>
</feature>
<keyword evidence="4" id="KW-1185">Reference proteome</keyword>
<dbReference type="Proteomes" id="UP000053424">
    <property type="component" value="Unassembled WGS sequence"/>
</dbReference>
<name>A0A0C2XGQ5_HEBCY</name>
<feature type="compositionally biased region" description="Basic and acidic residues" evidence="2">
    <location>
        <begin position="1"/>
        <end position="13"/>
    </location>
</feature>
<accession>A0A0C2XGQ5</accession>
<reference evidence="4" key="2">
    <citation type="submission" date="2015-01" db="EMBL/GenBank/DDBJ databases">
        <title>Evolutionary Origins and Diversification of the Mycorrhizal Mutualists.</title>
        <authorList>
            <consortium name="DOE Joint Genome Institute"/>
            <consortium name="Mycorrhizal Genomics Consortium"/>
            <person name="Kohler A."/>
            <person name="Kuo A."/>
            <person name="Nagy L.G."/>
            <person name="Floudas D."/>
            <person name="Copeland A."/>
            <person name="Barry K.W."/>
            <person name="Cichocki N."/>
            <person name="Veneault-Fourrey C."/>
            <person name="LaButti K."/>
            <person name="Lindquist E.A."/>
            <person name="Lipzen A."/>
            <person name="Lundell T."/>
            <person name="Morin E."/>
            <person name="Murat C."/>
            <person name="Riley R."/>
            <person name="Ohm R."/>
            <person name="Sun H."/>
            <person name="Tunlid A."/>
            <person name="Henrissat B."/>
            <person name="Grigoriev I.V."/>
            <person name="Hibbett D.S."/>
            <person name="Martin F."/>
        </authorList>
    </citation>
    <scope>NUCLEOTIDE SEQUENCE [LARGE SCALE GENOMIC DNA]</scope>
    <source>
        <strain evidence="4">h7</strain>
    </source>
</reference>
<feature type="region of interest" description="Disordered" evidence="2">
    <location>
        <begin position="1"/>
        <end position="150"/>
    </location>
</feature>
<feature type="region of interest" description="Disordered" evidence="2">
    <location>
        <begin position="267"/>
        <end position="287"/>
    </location>
</feature>
<reference evidence="3 4" key="1">
    <citation type="submission" date="2014-04" db="EMBL/GenBank/DDBJ databases">
        <authorList>
            <consortium name="DOE Joint Genome Institute"/>
            <person name="Kuo A."/>
            <person name="Gay G."/>
            <person name="Dore J."/>
            <person name="Kohler A."/>
            <person name="Nagy L.G."/>
            <person name="Floudas D."/>
            <person name="Copeland A."/>
            <person name="Barry K.W."/>
            <person name="Cichocki N."/>
            <person name="Veneault-Fourrey C."/>
            <person name="LaButti K."/>
            <person name="Lindquist E.A."/>
            <person name="Lipzen A."/>
            <person name="Lundell T."/>
            <person name="Morin E."/>
            <person name="Murat C."/>
            <person name="Sun H."/>
            <person name="Tunlid A."/>
            <person name="Henrissat B."/>
            <person name="Grigoriev I.V."/>
            <person name="Hibbett D.S."/>
            <person name="Martin F."/>
            <person name="Nordberg H.P."/>
            <person name="Cantor M.N."/>
            <person name="Hua S.X."/>
        </authorList>
    </citation>
    <scope>NUCLEOTIDE SEQUENCE [LARGE SCALE GENOMIC DNA]</scope>
    <source>
        <strain evidence="4">h7</strain>
    </source>
</reference>
<dbReference type="OrthoDB" id="3070163at2759"/>
<proteinExistence type="predicted"/>
<dbReference type="EMBL" id="KN831800">
    <property type="protein sequence ID" value="KIM37068.1"/>
    <property type="molecule type" value="Genomic_DNA"/>
</dbReference>
<evidence type="ECO:0000256" key="2">
    <source>
        <dbReference type="SAM" id="MobiDB-lite"/>
    </source>
</evidence>
<sequence>MARTRDSARKDGRQAGTPVDSGIPSTAQKAKTTKHLHKADTVAVVEAEQPAPAKKSKSSVSNPKRQREVDDPPIIESNVTAKKARTAKEPKLLEPQPHTRRSDRAQTTTQAAPQKRKRRTKAEIAADKAKADAERKRQEELTQDNRRAMIQMDIDEDIDREETGARTIRTLASIENDSGEEFVGYADVQDTSESDSEAVNALTLKETNKALREQIKALKAQVDGGKKKGMGGKKTVTFASGLRPDWNTMIKEPVKKQTRVEISAGGLEDSDAEAVNPFPESRTHTGTLAEEELTKGAQKATRDSSRRNELVSIVSSDKEEDYIPHPAVKKVAAKIPHPVRVKATKRNEVSVPVKIEKPTNDSLPAKTAKAKRKRLNGNNVRMSDLPEFAEGKWRSTFLPTLYDKFFASDQPFDAFYKGSDQFVALLQAIIEEVYPDVEYKVTATDSIHFLAYNRINERRSSIGSNAISIVKQHIGTLNGEQAAKDWLRWSRRVDGPLFFKTPSPIDSPNDQKDPGYQFPGGRLLSPFIIGLATPLLGLRAGSASYNGHPKGLIALIMAALERAVKHFSKPLDKVKDFSKEFWGSKVRTYYDGFHGKNGIADSRWRELVEACSGHAENSEDDETCDADLSILDNNRAFVFDFCSPEKTRA</sequence>
<dbReference type="HOGENOM" id="CLU_422134_0_0_1"/>
<evidence type="ECO:0000313" key="4">
    <source>
        <dbReference type="Proteomes" id="UP000053424"/>
    </source>
</evidence>
<feature type="compositionally biased region" description="Low complexity" evidence="2">
    <location>
        <begin position="42"/>
        <end position="63"/>
    </location>
</feature>
<evidence type="ECO:0000256" key="1">
    <source>
        <dbReference type="SAM" id="Coils"/>
    </source>
</evidence>
<protein>
    <submittedName>
        <fullName evidence="3">Uncharacterized protein</fullName>
    </submittedName>
</protein>